<proteinExistence type="predicted"/>
<name>A0ABQ4YET1_9ASTR</name>
<feature type="region of interest" description="Disordered" evidence="1">
    <location>
        <begin position="114"/>
        <end position="146"/>
    </location>
</feature>
<sequence>MINKSKSKGNENVVVTLQKKERFIPDVHYAPCLAHNLLSVGQLMDRGFDVFFNSKNKTCTVIKDGEVMVKSSLTENRMFPVDFSCDNIYGLISSKEESTDNGTNDMVICMSSNRTRSQLSNRKRGKDHRKIQIPPTPYFPPNLRDTRTHDDTVLDTVFLNATERTQRGH</sequence>
<feature type="compositionally biased region" description="Basic residues" evidence="1">
    <location>
        <begin position="121"/>
        <end position="131"/>
    </location>
</feature>
<keyword evidence="3" id="KW-1185">Reference proteome</keyword>
<reference evidence="2" key="1">
    <citation type="journal article" date="2022" name="Int. J. Mol. Sci.">
        <title>Draft Genome of Tanacetum Coccineum: Genomic Comparison of Closely Related Tanacetum-Family Plants.</title>
        <authorList>
            <person name="Yamashiro T."/>
            <person name="Shiraishi A."/>
            <person name="Nakayama K."/>
            <person name="Satake H."/>
        </authorList>
    </citation>
    <scope>NUCLEOTIDE SEQUENCE</scope>
</reference>
<organism evidence="2 3">
    <name type="scientific">Tanacetum coccineum</name>
    <dbReference type="NCBI Taxonomy" id="301880"/>
    <lineage>
        <taxon>Eukaryota</taxon>
        <taxon>Viridiplantae</taxon>
        <taxon>Streptophyta</taxon>
        <taxon>Embryophyta</taxon>
        <taxon>Tracheophyta</taxon>
        <taxon>Spermatophyta</taxon>
        <taxon>Magnoliopsida</taxon>
        <taxon>eudicotyledons</taxon>
        <taxon>Gunneridae</taxon>
        <taxon>Pentapetalae</taxon>
        <taxon>asterids</taxon>
        <taxon>campanulids</taxon>
        <taxon>Asterales</taxon>
        <taxon>Asteraceae</taxon>
        <taxon>Asteroideae</taxon>
        <taxon>Anthemideae</taxon>
        <taxon>Anthemidinae</taxon>
        <taxon>Tanacetum</taxon>
    </lineage>
</organism>
<evidence type="ECO:0000313" key="2">
    <source>
        <dbReference type="EMBL" id="GJS75920.1"/>
    </source>
</evidence>
<gene>
    <name evidence="2" type="ORF">Tco_0725801</name>
</gene>
<protein>
    <submittedName>
        <fullName evidence="2">Uncharacterized protein</fullName>
    </submittedName>
</protein>
<dbReference type="EMBL" id="BQNB010010337">
    <property type="protein sequence ID" value="GJS75920.1"/>
    <property type="molecule type" value="Genomic_DNA"/>
</dbReference>
<reference evidence="2" key="2">
    <citation type="submission" date="2022-01" db="EMBL/GenBank/DDBJ databases">
        <authorList>
            <person name="Yamashiro T."/>
            <person name="Shiraishi A."/>
            <person name="Satake H."/>
            <person name="Nakayama K."/>
        </authorList>
    </citation>
    <scope>NUCLEOTIDE SEQUENCE</scope>
</reference>
<accession>A0ABQ4YET1</accession>
<evidence type="ECO:0000256" key="1">
    <source>
        <dbReference type="SAM" id="MobiDB-lite"/>
    </source>
</evidence>
<comment type="caution">
    <text evidence="2">The sequence shown here is derived from an EMBL/GenBank/DDBJ whole genome shotgun (WGS) entry which is preliminary data.</text>
</comment>
<dbReference type="Proteomes" id="UP001151760">
    <property type="component" value="Unassembled WGS sequence"/>
</dbReference>
<evidence type="ECO:0000313" key="3">
    <source>
        <dbReference type="Proteomes" id="UP001151760"/>
    </source>
</evidence>